<keyword evidence="3" id="KW-0808">Transferase</keyword>
<keyword evidence="1 3" id="KW-0547">Nucleotide-binding</keyword>
<dbReference type="NCBIfam" id="TIGR00152">
    <property type="entry name" value="dephospho-CoA kinase"/>
    <property type="match status" value="1"/>
</dbReference>
<comment type="subcellular location">
    <subcellularLocation>
        <location evidence="3">Cytoplasm</location>
    </subcellularLocation>
</comment>
<dbReference type="EMBL" id="BMLQ01000008">
    <property type="protein sequence ID" value="GGO47932.1"/>
    <property type="molecule type" value="Genomic_DNA"/>
</dbReference>
<evidence type="ECO:0000256" key="4">
    <source>
        <dbReference type="NCBIfam" id="TIGR00152"/>
    </source>
</evidence>
<comment type="similarity">
    <text evidence="3">Belongs to the CoaE family.</text>
</comment>
<comment type="catalytic activity">
    <reaction evidence="3">
        <text>3'-dephospho-CoA + ATP = ADP + CoA + H(+)</text>
        <dbReference type="Rhea" id="RHEA:18245"/>
        <dbReference type="ChEBI" id="CHEBI:15378"/>
        <dbReference type="ChEBI" id="CHEBI:30616"/>
        <dbReference type="ChEBI" id="CHEBI:57287"/>
        <dbReference type="ChEBI" id="CHEBI:57328"/>
        <dbReference type="ChEBI" id="CHEBI:456216"/>
        <dbReference type="EC" id="2.7.1.24"/>
    </reaction>
</comment>
<organism evidence="6 7">
    <name type="scientific">Citricoccus zhacaiensis</name>
    <dbReference type="NCBI Taxonomy" id="489142"/>
    <lineage>
        <taxon>Bacteria</taxon>
        <taxon>Bacillati</taxon>
        <taxon>Actinomycetota</taxon>
        <taxon>Actinomycetes</taxon>
        <taxon>Micrococcales</taxon>
        <taxon>Micrococcaceae</taxon>
        <taxon>Citricoccus</taxon>
    </lineage>
</organism>
<comment type="pathway">
    <text evidence="3">Cofactor biosynthesis; coenzyme A biosynthesis; CoA from (R)-pantothenate: step 5/5.</text>
</comment>
<keyword evidence="3" id="KW-0173">Coenzyme A biosynthesis</keyword>
<dbReference type="RefSeq" id="WP_229672667.1">
    <property type="nucleotide sequence ID" value="NZ_BAAAOU010000007.1"/>
</dbReference>
<evidence type="ECO:0000313" key="7">
    <source>
        <dbReference type="Proteomes" id="UP000642509"/>
    </source>
</evidence>
<evidence type="ECO:0000256" key="5">
    <source>
        <dbReference type="SAM" id="MobiDB-lite"/>
    </source>
</evidence>
<dbReference type="SUPFAM" id="SSF52540">
    <property type="entry name" value="P-loop containing nucleoside triphosphate hydrolases"/>
    <property type="match status" value="1"/>
</dbReference>
<comment type="function">
    <text evidence="3">Catalyzes the phosphorylation of the 3'-hydroxyl group of dephosphocoenzyme A to form coenzyme A.</text>
</comment>
<dbReference type="EC" id="2.7.1.24" evidence="3 4"/>
<dbReference type="Proteomes" id="UP000642509">
    <property type="component" value="Unassembled WGS sequence"/>
</dbReference>
<dbReference type="InterPro" id="IPR001977">
    <property type="entry name" value="Depp_CoAkinase"/>
</dbReference>
<dbReference type="CDD" id="cd02022">
    <property type="entry name" value="DPCK"/>
    <property type="match status" value="1"/>
</dbReference>
<gene>
    <name evidence="3 6" type="primary">coaE</name>
    <name evidence="6" type="ORF">GCM10010977_26340</name>
</gene>
<dbReference type="Pfam" id="PF01121">
    <property type="entry name" value="CoaE"/>
    <property type="match status" value="1"/>
</dbReference>
<dbReference type="GO" id="GO:0016301">
    <property type="term" value="F:kinase activity"/>
    <property type="evidence" value="ECO:0007669"/>
    <property type="project" value="UniProtKB-KW"/>
</dbReference>
<keyword evidence="2 3" id="KW-0067">ATP-binding</keyword>
<dbReference type="InterPro" id="IPR027417">
    <property type="entry name" value="P-loop_NTPase"/>
</dbReference>
<dbReference type="NCBIfam" id="NF002879">
    <property type="entry name" value="PRK03333.1"/>
    <property type="match status" value="1"/>
</dbReference>
<dbReference type="PANTHER" id="PTHR10695">
    <property type="entry name" value="DEPHOSPHO-COA KINASE-RELATED"/>
    <property type="match status" value="1"/>
</dbReference>
<feature type="region of interest" description="Disordered" evidence="5">
    <location>
        <begin position="213"/>
        <end position="239"/>
    </location>
</feature>
<feature type="binding site" evidence="3">
    <location>
        <begin position="25"/>
        <end position="30"/>
    </location>
    <ligand>
        <name>ATP</name>
        <dbReference type="ChEBI" id="CHEBI:30616"/>
    </ligand>
</feature>
<keyword evidence="3 6" id="KW-0418">Kinase</keyword>
<comment type="caution">
    <text evidence="6">The sequence shown here is derived from an EMBL/GenBank/DDBJ whole genome shotgun (WGS) entry which is preliminary data.</text>
</comment>
<keyword evidence="7" id="KW-1185">Reference proteome</keyword>
<proteinExistence type="inferred from homology"/>
<dbReference type="Gene3D" id="3.40.50.300">
    <property type="entry name" value="P-loop containing nucleotide triphosphate hydrolases"/>
    <property type="match status" value="1"/>
</dbReference>
<protein>
    <recommendedName>
        <fullName evidence="3 4">Dephospho-CoA kinase</fullName>
        <ecNumber evidence="3 4">2.7.1.24</ecNumber>
    </recommendedName>
    <alternativeName>
        <fullName evidence="3">Dephosphocoenzyme A kinase</fullName>
    </alternativeName>
</protein>
<sequence>MSEVNETEAGMVRPRLHIGLTGGIASGKSTVAAELSALGAIVVDADALSRAVVAPGSEGLRSVRESLGPAAIAADGSMDRAAVAKLVFADPEARALLNGIIHPLVRAEGRRLVSEAGPDAVVVQDVPLLVESGQAGAYDLVLVVEADPEERVERMVRDRGMTEDDARARIAAQATDEQRRAAADVLIVNDAGLEDLRRTTRRVWEHYVAPHLEGLTNGSNDGPDDGPDDGQTVRPMDGA</sequence>
<evidence type="ECO:0000256" key="2">
    <source>
        <dbReference type="ARBA" id="ARBA00022840"/>
    </source>
</evidence>
<reference evidence="7" key="1">
    <citation type="journal article" date="2019" name="Int. J. Syst. Evol. Microbiol.">
        <title>The Global Catalogue of Microorganisms (GCM) 10K type strain sequencing project: providing services to taxonomists for standard genome sequencing and annotation.</title>
        <authorList>
            <consortium name="The Broad Institute Genomics Platform"/>
            <consortium name="The Broad Institute Genome Sequencing Center for Infectious Disease"/>
            <person name="Wu L."/>
            <person name="Ma J."/>
        </authorList>
    </citation>
    <scope>NUCLEOTIDE SEQUENCE [LARGE SCALE GENOMIC DNA]</scope>
    <source>
        <strain evidence="7">CGMCC 1.7064</strain>
    </source>
</reference>
<evidence type="ECO:0000256" key="1">
    <source>
        <dbReference type="ARBA" id="ARBA00022741"/>
    </source>
</evidence>
<dbReference type="PANTHER" id="PTHR10695:SF46">
    <property type="entry name" value="BIFUNCTIONAL COENZYME A SYNTHASE-RELATED"/>
    <property type="match status" value="1"/>
</dbReference>
<dbReference type="PROSITE" id="PS51219">
    <property type="entry name" value="DPCK"/>
    <property type="match status" value="1"/>
</dbReference>
<dbReference type="HAMAP" id="MF_00376">
    <property type="entry name" value="Dephospho_CoA_kinase"/>
    <property type="match status" value="1"/>
</dbReference>
<accession>A0ABQ2M7V1</accession>
<name>A0ABQ2M7V1_9MICC</name>
<evidence type="ECO:0000256" key="3">
    <source>
        <dbReference type="HAMAP-Rule" id="MF_00376"/>
    </source>
</evidence>
<evidence type="ECO:0000313" key="6">
    <source>
        <dbReference type="EMBL" id="GGO47932.1"/>
    </source>
</evidence>
<keyword evidence="3" id="KW-0963">Cytoplasm</keyword>